<dbReference type="Pfam" id="PF12937">
    <property type="entry name" value="F-box-like"/>
    <property type="match status" value="1"/>
</dbReference>
<comment type="caution">
    <text evidence="3">The sequence shown here is derived from an EMBL/GenBank/DDBJ whole genome shotgun (WGS) entry which is preliminary data.</text>
</comment>
<organism evidence="3 4">
    <name type="scientific">Massariosphaeria phaeospora</name>
    <dbReference type="NCBI Taxonomy" id="100035"/>
    <lineage>
        <taxon>Eukaryota</taxon>
        <taxon>Fungi</taxon>
        <taxon>Dikarya</taxon>
        <taxon>Ascomycota</taxon>
        <taxon>Pezizomycotina</taxon>
        <taxon>Dothideomycetes</taxon>
        <taxon>Pleosporomycetidae</taxon>
        <taxon>Pleosporales</taxon>
        <taxon>Pleosporales incertae sedis</taxon>
        <taxon>Massariosphaeria</taxon>
    </lineage>
</organism>
<dbReference type="CDD" id="cd09917">
    <property type="entry name" value="F-box_SF"/>
    <property type="match status" value="1"/>
</dbReference>
<accession>A0A7C8IND5</accession>
<feature type="region of interest" description="Disordered" evidence="1">
    <location>
        <begin position="149"/>
        <end position="176"/>
    </location>
</feature>
<evidence type="ECO:0000313" key="3">
    <source>
        <dbReference type="EMBL" id="KAF2876547.1"/>
    </source>
</evidence>
<protein>
    <recommendedName>
        <fullName evidence="2">F-box domain-containing protein</fullName>
    </recommendedName>
</protein>
<dbReference type="InterPro" id="IPR036047">
    <property type="entry name" value="F-box-like_dom_sf"/>
</dbReference>
<feature type="compositionally biased region" description="Polar residues" evidence="1">
    <location>
        <begin position="7"/>
        <end position="18"/>
    </location>
</feature>
<dbReference type="Proteomes" id="UP000481861">
    <property type="component" value="Unassembled WGS sequence"/>
</dbReference>
<feature type="region of interest" description="Disordered" evidence="1">
    <location>
        <begin position="103"/>
        <end position="125"/>
    </location>
</feature>
<evidence type="ECO:0000256" key="1">
    <source>
        <dbReference type="SAM" id="MobiDB-lite"/>
    </source>
</evidence>
<reference evidence="3 4" key="1">
    <citation type="submission" date="2020-01" db="EMBL/GenBank/DDBJ databases">
        <authorList>
            <consortium name="DOE Joint Genome Institute"/>
            <person name="Haridas S."/>
            <person name="Albert R."/>
            <person name="Binder M."/>
            <person name="Bloem J."/>
            <person name="Labutti K."/>
            <person name="Salamov A."/>
            <person name="Andreopoulos B."/>
            <person name="Baker S.E."/>
            <person name="Barry K."/>
            <person name="Bills G."/>
            <person name="Bluhm B.H."/>
            <person name="Cannon C."/>
            <person name="Castanera R."/>
            <person name="Culley D.E."/>
            <person name="Daum C."/>
            <person name="Ezra D."/>
            <person name="Gonzalez J.B."/>
            <person name="Henrissat B."/>
            <person name="Kuo A."/>
            <person name="Liang C."/>
            <person name="Lipzen A."/>
            <person name="Lutzoni F."/>
            <person name="Magnuson J."/>
            <person name="Mondo S."/>
            <person name="Nolan M."/>
            <person name="Ohm R."/>
            <person name="Pangilinan J."/>
            <person name="Park H.-J.H."/>
            <person name="Ramirez L."/>
            <person name="Alfaro M."/>
            <person name="Sun H."/>
            <person name="Tritt A."/>
            <person name="Yoshinaga Y."/>
            <person name="Zwiers L.-H.L."/>
            <person name="Turgeon B.G."/>
            <person name="Goodwin S.B."/>
            <person name="Spatafora J.W."/>
            <person name="Crous P.W."/>
            <person name="Grigoriev I.V."/>
        </authorList>
    </citation>
    <scope>NUCLEOTIDE SEQUENCE [LARGE SCALE GENOMIC DNA]</scope>
    <source>
        <strain evidence="3 4">CBS 611.86</strain>
    </source>
</reference>
<dbReference type="AlphaFoldDB" id="A0A7C8IND5"/>
<keyword evidence="4" id="KW-1185">Reference proteome</keyword>
<gene>
    <name evidence="3" type="ORF">BDV95DRAFT_229170</name>
</gene>
<dbReference type="OrthoDB" id="1689567at2759"/>
<feature type="compositionally biased region" description="Polar residues" evidence="1">
    <location>
        <begin position="149"/>
        <end position="160"/>
    </location>
</feature>
<dbReference type="InterPro" id="IPR001810">
    <property type="entry name" value="F-box_dom"/>
</dbReference>
<proteinExistence type="predicted"/>
<feature type="region of interest" description="Disordered" evidence="1">
    <location>
        <begin position="1"/>
        <end position="37"/>
    </location>
</feature>
<evidence type="ECO:0000259" key="2">
    <source>
        <dbReference type="Pfam" id="PF12937"/>
    </source>
</evidence>
<feature type="domain" description="F-box" evidence="2">
    <location>
        <begin position="294"/>
        <end position="324"/>
    </location>
</feature>
<dbReference type="SUPFAM" id="SSF81383">
    <property type="entry name" value="F-box domain"/>
    <property type="match status" value="1"/>
</dbReference>
<name>A0A7C8IND5_9PLEO</name>
<sequence>MLHSEPLSDTPTTFQDSALNREKSTSPVGVWNDPAEASTSYSKRSDVLRHVFPHTSRVGVPTARKTIPRVRKQEHRISTLSSIENSRSRATFRRVISSLFANNPIGATKDSPEADSSASSVRSRAESMHGSISSVEVVSPRAFIFSSPSLQSAHSTSPNDSKLHLPSLTGNGSQASSLHRVQSESLSVHVVRAWNDAVLEPFIEQNIEGSMSDVLLGIDFTIEETEGSMLEKSHVLLSNAPQRPIPRATHVFDTLAVLLQPYLDISSWRALGTTCRSWHSALEQVVPHRLASKQSLPVEILQQIYSHLGPKDFNSARHTCRGWMWASLNRRLLISMLERGGWSCGTEYGLRSRNGLILSSDEWLLSRRLSRECSISSPWGHEPNAAHPGSPFVEVSRTDFDDLSNGHAVSSGQENVGLVGGLLFTASTCGRLLLVARDTLIYVYNLRSSSLLPLSCIPCPRRVLAMSMDVSSGRNAVAALLEGRMGMFCELRFDQKWDTDGPVGIPTTRTPVIASDIVDHEIVMDTATHGLVNCQRSNPRTTTRPGQSIFSSIDVRTDCQAVILQNTNDHRTFEQNHINPTWNLSLRGARTQLRSQVNPVSGESSPHFIPTESGATTFYRHLCSEDDPPRSASICPQRRCVAFGCSAGIELHWIDALTGQSLSRWFPLTAPSDYLHFLKPRPGFESAKKLRLISSAAHPNDRPGICRKFFGRPTLYSSWGFERNSHRPSSSSCDHYHAIPLSDGHHVLFIDPPTGSLSLGCDAPLGGPTKLLRKVMFIPPENGQVPRLYKAASDLTWGARIVVVFGDSIVLYSIPPDVLALSRLEQKAESWGVYTAPPFSSEGRNKDHWLNWLQEPYTLHSPDNNPIWPIAVRGTTIGTLPSVCELAIVIKPDIAIWAFALDAQSKTWQLRNRGDSARLSRRYICQRGLVHAFSSVEGLDDATDTLADRESSPASNEATTDVCESADFDEHSSQALVERMPGILSVENDDWVDLVDVGGCDGWYTTDGDVLLYTPDDENSLDLDAAGEAVGA</sequence>
<evidence type="ECO:0000313" key="4">
    <source>
        <dbReference type="Proteomes" id="UP000481861"/>
    </source>
</evidence>
<dbReference type="EMBL" id="JAADJZ010000003">
    <property type="protein sequence ID" value="KAF2876547.1"/>
    <property type="molecule type" value="Genomic_DNA"/>
</dbReference>